<comment type="function">
    <text evidence="9">Essential subunit of the Sec protein translocation channel SecYEG. Clamps together the 2 halves of SecY. May contact the channel plug during translocation.</text>
</comment>
<comment type="subunit">
    <text evidence="9">Component of the Sec protein translocase complex. Heterotrimer consisting of SecY, SecE and SecG subunits. The heterotrimers can form oligomers, although 1 heterotrimer is thought to be able to translocate proteins. Interacts with the ribosome. Interacts with SecDF, and other proteins may be involved. Interacts with SecA.</text>
</comment>
<dbReference type="AlphaFoldDB" id="A0A7Y2L5P0"/>
<dbReference type="GO" id="GO:0005886">
    <property type="term" value="C:plasma membrane"/>
    <property type="evidence" value="ECO:0007669"/>
    <property type="project" value="UniProtKB-SubCell"/>
</dbReference>
<dbReference type="Pfam" id="PF00584">
    <property type="entry name" value="SecE"/>
    <property type="match status" value="1"/>
</dbReference>
<comment type="caution">
    <text evidence="10">The sequence shown here is derived from an EMBL/GenBank/DDBJ whole genome shotgun (WGS) entry which is preliminary data.</text>
</comment>
<feature type="transmembrane region" description="Helical" evidence="9">
    <location>
        <begin position="36"/>
        <end position="59"/>
    </location>
</feature>
<evidence type="ECO:0000313" key="10">
    <source>
        <dbReference type="EMBL" id="NNG66268.1"/>
    </source>
</evidence>
<evidence type="ECO:0000256" key="4">
    <source>
        <dbReference type="ARBA" id="ARBA00022692"/>
    </source>
</evidence>
<gene>
    <name evidence="9 10" type="primary">secE</name>
    <name evidence="10" type="ORF">HKI81_03310</name>
</gene>
<evidence type="ECO:0000256" key="1">
    <source>
        <dbReference type="ARBA" id="ARBA00004370"/>
    </source>
</evidence>
<evidence type="ECO:0000256" key="2">
    <source>
        <dbReference type="ARBA" id="ARBA00022448"/>
    </source>
</evidence>
<evidence type="ECO:0000256" key="7">
    <source>
        <dbReference type="ARBA" id="ARBA00023010"/>
    </source>
</evidence>
<dbReference type="OMA" id="FKEWWAK"/>
<comment type="similarity">
    <text evidence="9">Belongs to the SecE/SEC61-gamma family.</text>
</comment>
<dbReference type="RefSeq" id="WP_011026352.1">
    <property type="nucleotide sequence ID" value="NZ_JABEQB010000006.1"/>
</dbReference>
<evidence type="ECO:0000256" key="6">
    <source>
        <dbReference type="ARBA" id="ARBA00022989"/>
    </source>
</evidence>
<keyword evidence="4 9" id="KW-0812">Transmembrane</keyword>
<keyword evidence="7 9" id="KW-0811">Translocation</keyword>
<dbReference type="PANTHER" id="PTHR33910:SF1">
    <property type="entry name" value="PROTEIN TRANSLOCASE SUBUNIT SECE"/>
    <property type="match status" value="1"/>
</dbReference>
<dbReference type="EMBL" id="JABEQB010000006">
    <property type="protein sequence ID" value="NNG66268.1"/>
    <property type="molecule type" value="Genomic_DNA"/>
</dbReference>
<dbReference type="GO" id="GO:0043952">
    <property type="term" value="P:protein transport by the Sec complex"/>
    <property type="evidence" value="ECO:0007669"/>
    <property type="project" value="UniProtKB-UniRule"/>
</dbReference>
<dbReference type="GO" id="GO:0006605">
    <property type="term" value="P:protein targeting"/>
    <property type="evidence" value="ECO:0007669"/>
    <property type="project" value="UniProtKB-UniRule"/>
</dbReference>
<evidence type="ECO:0000313" key="11">
    <source>
        <dbReference type="Proteomes" id="UP000529861"/>
    </source>
</evidence>
<keyword evidence="5 9" id="KW-0653">Protein transport</keyword>
<dbReference type="InterPro" id="IPR038379">
    <property type="entry name" value="SecE_sf"/>
</dbReference>
<dbReference type="GO" id="GO:0065002">
    <property type="term" value="P:intracellular protein transmembrane transport"/>
    <property type="evidence" value="ECO:0007669"/>
    <property type="project" value="UniProtKB-UniRule"/>
</dbReference>
<name>A0A7Y2L5P0_9THEO</name>
<dbReference type="GO" id="GO:0008320">
    <property type="term" value="F:protein transmembrane transporter activity"/>
    <property type="evidence" value="ECO:0007669"/>
    <property type="project" value="UniProtKB-UniRule"/>
</dbReference>
<dbReference type="PANTHER" id="PTHR33910">
    <property type="entry name" value="PROTEIN TRANSLOCASE SUBUNIT SECE"/>
    <property type="match status" value="1"/>
</dbReference>
<evidence type="ECO:0000256" key="3">
    <source>
        <dbReference type="ARBA" id="ARBA00022475"/>
    </source>
</evidence>
<sequence>MAGEGRKIVKFFREVKAEMKKVTWPGRDTMITYTEVVLVVMVLFTIFIFLVDSVFSYILKLILKSF</sequence>
<keyword evidence="8 9" id="KW-0472">Membrane</keyword>
<evidence type="ECO:0000256" key="5">
    <source>
        <dbReference type="ARBA" id="ARBA00022927"/>
    </source>
</evidence>
<dbReference type="Gene3D" id="1.20.5.1030">
    <property type="entry name" value="Preprotein translocase secy subunit"/>
    <property type="match status" value="1"/>
</dbReference>
<dbReference type="HAMAP" id="MF_00422">
    <property type="entry name" value="SecE"/>
    <property type="match status" value="1"/>
</dbReference>
<dbReference type="InterPro" id="IPR005807">
    <property type="entry name" value="SecE_bac"/>
</dbReference>
<proteinExistence type="inferred from homology"/>
<organism evidence="10 11">
    <name type="scientific">Caldanaerobacter subterraneus</name>
    <dbReference type="NCBI Taxonomy" id="911092"/>
    <lineage>
        <taxon>Bacteria</taxon>
        <taxon>Bacillati</taxon>
        <taxon>Bacillota</taxon>
        <taxon>Clostridia</taxon>
        <taxon>Thermoanaerobacterales</taxon>
        <taxon>Thermoanaerobacteraceae</taxon>
        <taxon>Caldanaerobacter</taxon>
    </lineage>
</organism>
<dbReference type="NCBIfam" id="TIGR00964">
    <property type="entry name" value="secE_bact"/>
    <property type="match status" value="1"/>
</dbReference>
<keyword evidence="6 9" id="KW-1133">Transmembrane helix</keyword>
<evidence type="ECO:0000256" key="8">
    <source>
        <dbReference type="ARBA" id="ARBA00023136"/>
    </source>
</evidence>
<keyword evidence="2 9" id="KW-0813">Transport</keyword>
<keyword evidence="3 9" id="KW-1003">Cell membrane</keyword>
<reference evidence="10 11" key="1">
    <citation type="submission" date="2020-04" db="EMBL/GenBank/DDBJ databases">
        <title>Draft genome sequence of Caldanaerobacter sunterraneus. strain 1523vc isolated from Griffin hot spring, Kamchatka, Russia.</title>
        <authorList>
            <person name="Toshchakov S.V."/>
            <person name="Podosokorskaya O.A."/>
            <person name="Kublanov I.V."/>
            <person name="Korzhenkov A."/>
            <person name="Patrushev M.V."/>
        </authorList>
    </citation>
    <scope>NUCLEOTIDE SEQUENCE [LARGE SCALE GENOMIC DNA]</scope>
    <source>
        <strain evidence="10 11">1523vc</strain>
    </source>
</reference>
<dbReference type="Proteomes" id="UP000529861">
    <property type="component" value="Unassembled WGS sequence"/>
</dbReference>
<dbReference type="GO" id="GO:0009306">
    <property type="term" value="P:protein secretion"/>
    <property type="evidence" value="ECO:0007669"/>
    <property type="project" value="UniProtKB-UniRule"/>
</dbReference>
<protein>
    <recommendedName>
        <fullName evidence="9">Protein translocase subunit SecE</fullName>
    </recommendedName>
</protein>
<comment type="subcellular location">
    <subcellularLocation>
        <location evidence="9">Cell membrane</location>
        <topology evidence="9">Single-pass membrane protein</topology>
    </subcellularLocation>
    <subcellularLocation>
        <location evidence="1">Membrane</location>
    </subcellularLocation>
</comment>
<evidence type="ECO:0000256" key="9">
    <source>
        <dbReference type="HAMAP-Rule" id="MF_00422"/>
    </source>
</evidence>
<dbReference type="InterPro" id="IPR001901">
    <property type="entry name" value="Translocase_SecE/Sec61-g"/>
</dbReference>
<accession>A0A7Y2L5P0</accession>